<dbReference type="SMART" id="SM00320">
    <property type="entry name" value="WD40"/>
    <property type="match status" value="5"/>
</dbReference>
<evidence type="ECO:0000256" key="3">
    <source>
        <dbReference type="ARBA" id="ARBA00022490"/>
    </source>
</evidence>
<feature type="repeat" description="WD" evidence="9">
    <location>
        <begin position="536"/>
        <end position="577"/>
    </location>
</feature>
<comment type="subcellular location">
    <subcellularLocation>
        <location evidence="1">Cell projection</location>
        <location evidence="1">Cilium</location>
        <location evidence="1">Flagellum</location>
    </subcellularLocation>
    <subcellularLocation>
        <location evidence="2">Cytoplasm</location>
    </subcellularLocation>
</comment>
<accession>V6LPE6</accession>
<dbReference type="OrthoDB" id="6252103at2759"/>
<dbReference type="InterPro" id="IPR036322">
    <property type="entry name" value="WD40_repeat_dom_sf"/>
</dbReference>
<comment type="similarity">
    <text evidence="7">Belongs to the CFAP52 family.</text>
</comment>
<dbReference type="InterPro" id="IPR001680">
    <property type="entry name" value="WD40_rpt"/>
</dbReference>
<dbReference type="InterPro" id="IPR015943">
    <property type="entry name" value="WD40/YVTN_repeat-like_dom_sf"/>
</dbReference>
<dbReference type="PANTHER" id="PTHR13720">
    <property type="entry name" value="WD-40 REPEAT PROTEIN"/>
    <property type="match status" value="1"/>
</dbReference>
<dbReference type="GO" id="GO:0031514">
    <property type="term" value="C:motile cilium"/>
    <property type="evidence" value="ECO:0007669"/>
    <property type="project" value="UniProtKB-SubCell"/>
</dbReference>
<dbReference type="PANTHER" id="PTHR13720:SF14">
    <property type="entry name" value="CILIA- AND FLAGELLA-ASSOCIATED PROTEIN 52"/>
    <property type="match status" value="1"/>
</dbReference>
<dbReference type="GO" id="GO:0005930">
    <property type="term" value="C:axoneme"/>
    <property type="evidence" value="ECO:0007669"/>
    <property type="project" value="UniProtKB-ARBA"/>
</dbReference>
<evidence type="ECO:0000313" key="10">
    <source>
        <dbReference type="EMBL" id="EST42594.1"/>
    </source>
</evidence>
<dbReference type="InterPro" id="IPR011047">
    <property type="entry name" value="Quinoprotein_ADH-like_sf"/>
</dbReference>
<evidence type="ECO:0000256" key="7">
    <source>
        <dbReference type="ARBA" id="ARBA00029456"/>
    </source>
</evidence>
<evidence type="ECO:0000256" key="4">
    <source>
        <dbReference type="ARBA" id="ARBA00022574"/>
    </source>
</evidence>
<dbReference type="Pfam" id="PF00400">
    <property type="entry name" value="WD40"/>
    <property type="match status" value="3"/>
</dbReference>
<sequence>MAASFEDIAEVPQIQFDSFFGFSGQLTRGIHVMPDGNELVYACGSHVAFLPMQERPNKELLNKRVPELRRVGGGFAAPRQRAFGGSTTKPNASLIITKQEKPLLEQHSVLDVPEQLDTNIVVPGSMIRPALVSGHTQYISAMALSNSGRYLITGTVGTSNEQPEIIVWDAQEKCALNLQRNHKNSIADIAISPNETFFVTLGEDNLLVIYPLNDSYDFPIFKALAGRQFQVSCNLKTLCIVDDNTIIVGGDDYLNFLSFDGVKRSIFDNQVRLPLRRKFNCMKLIQGFVYAGTEQGDVIKIDPAKQTGLAACPAKKPFPGSVTSITENDQGNLIISTTAGSIYMIRTDTMQAVSCNELPSDTGVGSATSAYNSSALNTAVSSSMAMEKELKDDIIKSYAVRAVNAVSNGVACLAGSVSGAGSYIYAIGPNSLCRINKTSLEVRLLQTACPAVISPYGIAQIATPRDFSRIFVSACGNFISCWSSVTGSEILRISVPNTRVLCCIISADGTQLISGWSDGCIRSHGPSTGKNLWIINSAHDGPVCSLAQSYDGSFIVSGGADAKVCLFNTITQQLLDVHQGHKGRVLAMSSILQDDGDEQFASGCESGYVQSFRLVITKSSASIQGKLHALWNSRTEGSCRGLCQLRDGSQILAVGSGGMIWFQCGKNGGSILRALPLPDMGTACCSEERGDQCKIIIGTANGWTFIVDWDTGIIERKLQINSGEVHCCSCVESVGFVGGNDGCIVSFGLWE</sequence>
<keyword evidence="6" id="KW-0282">Flagellum</keyword>
<evidence type="ECO:0000256" key="6">
    <source>
        <dbReference type="ARBA" id="ARBA00022846"/>
    </source>
</evidence>
<dbReference type="InterPro" id="IPR050630">
    <property type="entry name" value="WD_repeat_EMAP"/>
</dbReference>
<reference evidence="10 11" key="1">
    <citation type="journal article" date="2014" name="PLoS Genet.">
        <title>The Genome of Spironucleus salmonicida Highlights a Fish Pathogen Adapted to Fluctuating Environments.</title>
        <authorList>
            <person name="Xu F."/>
            <person name="Jerlstrom-Hultqvist J."/>
            <person name="Einarsson E."/>
            <person name="Astvaldsson A."/>
            <person name="Svard S.G."/>
            <person name="Andersson J.O."/>
        </authorList>
    </citation>
    <scope>NUCLEOTIDE SEQUENCE</scope>
    <source>
        <strain evidence="11">ATCC 50377</strain>
    </source>
</reference>
<protein>
    <recommendedName>
        <fullName evidence="8">Cilia- and flagella-associated protein 52</fullName>
    </recommendedName>
</protein>
<dbReference type="SUPFAM" id="SSF50998">
    <property type="entry name" value="Quinoprotein alcohol dehydrogenase-like"/>
    <property type="match status" value="1"/>
</dbReference>
<keyword evidence="3" id="KW-0963">Cytoplasm</keyword>
<organism evidence="10">
    <name type="scientific">Spironucleus salmonicida</name>
    <dbReference type="NCBI Taxonomy" id="348837"/>
    <lineage>
        <taxon>Eukaryota</taxon>
        <taxon>Metamonada</taxon>
        <taxon>Diplomonadida</taxon>
        <taxon>Hexamitidae</taxon>
        <taxon>Hexamitinae</taxon>
        <taxon>Spironucleus</taxon>
    </lineage>
</organism>
<gene>
    <name evidence="10" type="ORF">SS50377_17913</name>
    <name evidence="11" type="ORF">SS50377_28040</name>
</gene>
<keyword evidence="5" id="KW-0677">Repeat</keyword>
<proteinExistence type="inferred from homology"/>
<evidence type="ECO:0000256" key="1">
    <source>
        <dbReference type="ARBA" id="ARBA00004230"/>
    </source>
</evidence>
<evidence type="ECO:0000256" key="8">
    <source>
        <dbReference type="ARBA" id="ARBA00029552"/>
    </source>
</evidence>
<dbReference type="EMBL" id="KI546159">
    <property type="protein sequence ID" value="EST42594.1"/>
    <property type="molecule type" value="Genomic_DNA"/>
</dbReference>
<dbReference type="VEuPathDB" id="GiardiaDB:SS50377_28040"/>
<keyword evidence="6" id="KW-0966">Cell projection</keyword>
<dbReference type="Gene3D" id="2.130.10.10">
    <property type="entry name" value="YVTN repeat-like/Quinoprotein amine dehydrogenase"/>
    <property type="match status" value="2"/>
</dbReference>
<name>V6LPE6_9EUKA</name>
<evidence type="ECO:0000256" key="2">
    <source>
        <dbReference type="ARBA" id="ARBA00004496"/>
    </source>
</evidence>
<dbReference type="AlphaFoldDB" id="V6LPE6"/>
<evidence type="ECO:0000313" key="11">
    <source>
        <dbReference type="EMBL" id="KAH0570065.1"/>
    </source>
</evidence>
<evidence type="ECO:0000256" key="5">
    <source>
        <dbReference type="ARBA" id="ARBA00022737"/>
    </source>
</evidence>
<keyword evidence="6" id="KW-0969">Cilium</keyword>
<dbReference type="PROSITE" id="PS50082">
    <property type="entry name" value="WD_REPEATS_2"/>
    <property type="match status" value="1"/>
</dbReference>
<dbReference type="Proteomes" id="UP000018208">
    <property type="component" value="Unassembled WGS sequence"/>
</dbReference>
<dbReference type="SUPFAM" id="SSF50978">
    <property type="entry name" value="WD40 repeat-like"/>
    <property type="match status" value="1"/>
</dbReference>
<dbReference type="EMBL" id="AUWU02000008">
    <property type="protein sequence ID" value="KAH0570065.1"/>
    <property type="molecule type" value="Genomic_DNA"/>
</dbReference>
<reference evidence="11" key="2">
    <citation type="submission" date="2020-12" db="EMBL/GenBank/DDBJ databases">
        <title>New Spironucleus salmonicida genome in near-complete chromosomes.</title>
        <authorList>
            <person name="Xu F."/>
            <person name="Kurt Z."/>
            <person name="Jimenez-Gonzalez A."/>
            <person name="Astvaldsson A."/>
            <person name="Andersson J.O."/>
            <person name="Svard S.G."/>
        </authorList>
    </citation>
    <scope>NUCLEOTIDE SEQUENCE</scope>
    <source>
        <strain evidence="11">ATCC 50377</strain>
    </source>
</reference>
<keyword evidence="4 9" id="KW-0853">WD repeat</keyword>
<evidence type="ECO:0000256" key="9">
    <source>
        <dbReference type="PROSITE-ProRule" id="PRU00221"/>
    </source>
</evidence>
<keyword evidence="12" id="KW-1185">Reference proteome</keyword>
<evidence type="ECO:0000313" key="12">
    <source>
        <dbReference type="Proteomes" id="UP000018208"/>
    </source>
</evidence>